<dbReference type="Gene3D" id="3.40.50.300">
    <property type="entry name" value="P-loop containing nucleotide triphosphate hydrolases"/>
    <property type="match status" value="1"/>
</dbReference>
<reference evidence="3 5" key="2">
    <citation type="submission" date="2020-07" db="EMBL/GenBank/DDBJ databases">
        <title>MOT database genomes.</title>
        <authorList>
            <person name="Joseph S."/>
            <person name="Aduse-Opoku J."/>
            <person name="Hashim A."/>
            <person name="Wade W."/>
            <person name="Curtis M."/>
        </authorList>
    </citation>
    <scope>NUCLEOTIDE SEQUENCE [LARGE SCALE GENOMIC DNA]</scope>
    <source>
        <strain evidence="3 5">STR</strain>
    </source>
</reference>
<organism evidence="2 4">
    <name type="scientific">Streptococcus danieliae</name>
    <dbReference type="NCBI Taxonomy" id="747656"/>
    <lineage>
        <taxon>Bacteria</taxon>
        <taxon>Bacillati</taxon>
        <taxon>Bacillota</taxon>
        <taxon>Bacilli</taxon>
        <taxon>Lactobacillales</taxon>
        <taxon>Streptococcaceae</taxon>
        <taxon>Streptococcus</taxon>
    </lineage>
</organism>
<evidence type="ECO:0000313" key="5">
    <source>
        <dbReference type="Proteomes" id="UP000589521"/>
    </source>
</evidence>
<proteinExistence type="inferred from homology"/>
<sequence>MKKVMFVGPVGVGKTTLTQRLHGLSLDYQKTQTIQFHDSIIDTPGEFLQYRKFYNALSVTAMEADVIGLLCAADSRQQFFPEGFGALFSKEVVGIITKMDRVSSVEEADFARRQLVGAGASQIFEISSVEDQGLEPLKRYLEGEV</sequence>
<keyword evidence="1" id="KW-0547">Nucleotide-binding</keyword>
<name>A0A7X3G9I8_9STRE</name>
<reference evidence="2 4" key="1">
    <citation type="submission" date="2019-12" db="EMBL/GenBank/DDBJ databases">
        <title>Microbes associate with the intestines of laboratory mice.</title>
        <authorList>
            <person name="Navarre W."/>
            <person name="Wong E."/>
        </authorList>
    </citation>
    <scope>NUCLEOTIDE SEQUENCE [LARGE SCALE GENOMIC DNA]</scope>
    <source>
        <strain evidence="2 4">NM51_B2-22</strain>
    </source>
</reference>
<dbReference type="NCBIfam" id="TIGR02528">
    <property type="entry name" value="EutP"/>
    <property type="match status" value="1"/>
</dbReference>
<dbReference type="EMBL" id="JACBXX010000022">
    <property type="protein sequence ID" value="NYS95676.1"/>
    <property type="molecule type" value="Genomic_DNA"/>
</dbReference>
<dbReference type="PANTHER" id="PTHR40453">
    <property type="entry name" value="PROTEIN YOEF"/>
    <property type="match status" value="1"/>
</dbReference>
<comment type="caution">
    <text evidence="2">The sequence shown here is derived from an EMBL/GenBank/DDBJ whole genome shotgun (WGS) entry which is preliminary data.</text>
</comment>
<evidence type="ECO:0000256" key="1">
    <source>
        <dbReference type="PIRNR" id="PIRNR036409"/>
    </source>
</evidence>
<dbReference type="AlphaFoldDB" id="A0A7X3G9I8"/>
<evidence type="ECO:0000313" key="4">
    <source>
        <dbReference type="Proteomes" id="UP000461595"/>
    </source>
</evidence>
<dbReference type="RefSeq" id="WP_160333223.1">
    <property type="nucleotide sequence ID" value="NZ_CATKDJ010000123.1"/>
</dbReference>
<evidence type="ECO:0000313" key="2">
    <source>
        <dbReference type="EMBL" id="MVX59447.1"/>
    </source>
</evidence>
<dbReference type="GO" id="GO:0005524">
    <property type="term" value="F:ATP binding"/>
    <property type="evidence" value="ECO:0007669"/>
    <property type="project" value="UniProtKB-UniRule"/>
</dbReference>
<dbReference type="PANTHER" id="PTHR40453:SF1">
    <property type="entry name" value="PROTEIN YOEF"/>
    <property type="match status" value="1"/>
</dbReference>
<dbReference type="GO" id="GO:0006576">
    <property type="term" value="P:biogenic amine metabolic process"/>
    <property type="evidence" value="ECO:0007669"/>
    <property type="project" value="InterPro"/>
</dbReference>
<dbReference type="Proteomes" id="UP000461595">
    <property type="component" value="Unassembled WGS sequence"/>
</dbReference>
<dbReference type="CDD" id="cd00882">
    <property type="entry name" value="Ras_like_GTPase"/>
    <property type="match status" value="1"/>
</dbReference>
<dbReference type="EMBL" id="WSRS01000072">
    <property type="protein sequence ID" value="MVX59447.1"/>
    <property type="molecule type" value="Genomic_DNA"/>
</dbReference>
<protein>
    <submittedName>
        <fullName evidence="2">EutP/PduV family microcompartment system protein</fullName>
    </submittedName>
</protein>
<evidence type="ECO:0000313" key="3">
    <source>
        <dbReference type="EMBL" id="NYS95676.1"/>
    </source>
</evidence>
<dbReference type="OrthoDB" id="6179at2"/>
<dbReference type="Pfam" id="PF10662">
    <property type="entry name" value="PduV-EutP"/>
    <property type="match status" value="1"/>
</dbReference>
<comment type="similarity">
    <text evidence="1">Belongs to the EutP/PduV family.</text>
</comment>
<gene>
    <name evidence="2" type="primary">eutP</name>
    <name evidence="2" type="ORF">E5983_07350</name>
    <name evidence="3" type="ORF">HZY94_00385</name>
</gene>
<dbReference type="Proteomes" id="UP000589521">
    <property type="component" value="Unassembled WGS sequence"/>
</dbReference>
<accession>A0A7X3G9I8</accession>
<dbReference type="SUPFAM" id="SSF52540">
    <property type="entry name" value="P-loop containing nucleoside triphosphate hydrolases"/>
    <property type="match status" value="1"/>
</dbReference>
<dbReference type="InterPro" id="IPR012381">
    <property type="entry name" value="EutP_PduV"/>
</dbReference>
<dbReference type="PIRSF" id="PIRSF036409">
    <property type="entry name" value="EutP_PduV"/>
    <property type="match status" value="1"/>
</dbReference>
<dbReference type="InterPro" id="IPR027417">
    <property type="entry name" value="P-loop_NTPase"/>
</dbReference>